<name>A1RT14_PYRIL</name>
<dbReference type="HOGENOM" id="CLU_1870855_0_0_2"/>
<evidence type="ECO:0000313" key="1">
    <source>
        <dbReference type="EMBL" id="ABL88096.1"/>
    </source>
</evidence>
<dbReference type="Proteomes" id="UP000002595">
    <property type="component" value="Chromosome"/>
</dbReference>
<dbReference type="GeneID" id="4617824"/>
<evidence type="ECO:0000313" key="2">
    <source>
        <dbReference type="Proteomes" id="UP000002595"/>
    </source>
</evidence>
<accession>A1RT14</accession>
<organism evidence="1 2">
    <name type="scientific">Pyrobaculum islandicum (strain DSM 4184 / JCM 9189 / GEO3)</name>
    <dbReference type="NCBI Taxonomy" id="384616"/>
    <lineage>
        <taxon>Archaea</taxon>
        <taxon>Thermoproteota</taxon>
        <taxon>Thermoprotei</taxon>
        <taxon>Thermoproteales</taxon>
        <taxon>Thermoproteaceae</taxon>
        <taxon>Pyrobaculum</taxon>
    </lineage>
</organism>
<keyword evidence="2" id="KW-1185">Reference proteome</keyword>
<proteinExistence type="predicted"/>
<dbReference type="eggNOG" id="arCOG05703">
    <property type="taxonomic scope" value="Archaea"/>
</dbReference>
<dbReference type="EMBL" id="CP000504">
    <property type="protein sequence ID" value="ABL88096.1"/>
    <property type="molecule type" value="Genomic_DNA"/>
</dbReference>
<sequence length="129" mass="15069">MELEDAIFLLNEKLRSKSFRKAVGIRVVEAIETLVKAFQCGSCISEREAKEMLNNYYIFESRLRRLIELYDKISRGSLRAVIREVLGEDLPAEPLEYDLLMRELELYRKYVFSIAERVLRCHSSTSSKA</sequence>
<dbReference type="STRING" id="384616.Pisl_0920"/>
<protein>
    <submittedName>
        <fullName evidence="1">Uncharacterized protein</fullName>
    </submittedName>
</protein>
<gene>
    <name evidence="1" type="ordered locus">Pisl_0920</name>
</gene>
<dbReference type="KEGG" id="pis:Pisl_0920"/>
<dbReference type="RefSeq" id="WP_011762671.1">
    <property type="nucleotide sequence ID" value="NC_008701.1"/>
</dbReference>
<dbReference type="OrthoDB" id="27446at2157"/>
<dbReference type="AlphaFoldDB" id="A1RT14"/>
<reference evidence="1" key="1">
    <citation type="submission" date="2006-12" db="EMBL/GenBank/DDBJ databases">
        <title>Complete sequence of Pyrobaculum islandicum DSM 4184.</title>
        <authorList>
            <person name="Copeland A."/>
            <person name="Lucas S."/>
            <person name="Lapidus A."/>
            <person name="Barry K."/>
            <person name="Detter J.C."/>
            <person name="Glavina del Rio T."/>
            <person name="Dalin E."/>
            <person name="Tice H."/>
            <person name="Pitluck S."/>
            <person name="Meincke L."/>
            <person name="Brettin T."/>
            <person name="Bruce D."/>
            <person name="Han C."/>
            <person name="Tapia R."/>
            <person name="Gilna P."/>
            <person name="Schmutz J."/>
            <person name="Larimer F."/>
            <person name="Land M."/>
            <person name="Hauser L."/>
            <person name="Kyrpides N."/>
            <person name="Mikhailova N."/>
            <person name="Cozen A.E."/>
            <person name="Fitz-Gibbon S.T."/>
            <person name="House C.H."/>
            <person name="Saltikov C."/>
            <person name="Lowe T."/>
            <person name="Richardson P."/>
        </authorList>
    </citation>
    <scope>NUCLEOTIDE SEQUENCE [LARGE SCALE GENOMIC DNA]</scope>
    <source>
        <strain evidence="1">DSM 4184</strain>
    </source>
</reference>